<dbReference type="SUPFAM" id="SSF90002">
    <property type="entry name" value="Hypothetical protein YjiA, C-terminal domain"/>
    <property type="match status" value="1"/>
</dbReference>
<dbReference type="RefSeq" id="WP_073393228.1">
    <property type="nucleotide sequence ID" value="NZ_FQXL01000016.1"/>
</dbReference>
<dbReference type="InterPro" id="IPR003495">
    <property type="entry name" value="CobW/HypB/UreG_nucleotide-bd"/>
</dbReference>
<keyword evidence="3" id="KW-0143">Chaperone</keyword>
<dbReference type="EMBL" id="LWAE01000003">
    <property type="protein sequence ID" value="KZL91194.1"/>
    <property type="molecule type" value="Genomic_DNA"/>
</dbReference>
<dbReference type="PANTHER" id="PTHR13748:SF62">
    <property type="entry name" value="COBW DOMAIN-CONTAINING PROTEIN"/>
    <property type="match status" value="1"/>
</dbReference>
<dbReference type="InterPro" id="IPR051316">
    <property type="entry name" value="Zinc-reg_GTPase_activator"/>
</dbReference>
<keyword evidence="8" id="KW-1185">Reference proteome</keyword>
<dbReference type="InterPro" id="IPR011629">
    <property type="entry name" value="CobW-like_C"/>
</dbReference>
<dbReference type="Gene3D" id="3.40.50.300">
    <property type="entry name" value="P-loop containing nucleotide triphosphate hydrolases"/>
    <property type="match status" value="1"/>
</dbReference>
<dbReference type="Pfam" id="PF07683">
    <property type="entry name" value="CobW_C"/>
    <property type="match status" value="1"/>
</dbReference>
<dbReference type="Proteomes" id="UP000076603">
    <property type="component" value="Unassembled WGS sequence"/>
</dbReference>
<feature type="domain" description="CobW C-terminal" evidence="6">
    <location>
        <begin position="115"/>
        <end position="202"/>
    </location>
</feature>
<evidence type="ECO:0000256" key="5">
    <source>
        <dbReference type="ARBA" id="ARBA00049117"/>
    </source>
</evidence>
<evidence type="ECO:0000256" key="1">
    <source>
        <dbReference type="ARBA" id="ARBA00022741"/>
    </source>
</evidence>
<dbReference type="InterPro" id="IPR036627">
    <property type="entry name" value="CobW-likC_sf"/>
</dbReference>
<dbReference type="GO" id="GO:0016787">
    <property type="term" value="F:hydrolase activity"/>
    <property type="evidence" value="ECO:0007669"/>
    <property type="project" value="UniProtKB-KW"/>
</dbReference>
<gene>
    <name evidence="7" type="ORF">CLMAG_29520</name>
</gene>
<protein>
    <submittedName>
        <fullName evidence="7">CobW/HypB/UreG, nucleotide-binding domain</fullName>
    </submittedName>
</protein>
<name>A0A162SFW1_9CLOT</name>
<dbReference type="Pfam" id="PF02492">
    <property type="entry name" value="cobW"/>
    <property type="match status" value="1"/>
</dbReference>
<dbReference type="STRING" id="1121326.CLMAG_29520"/>
<dbReference type="Gene3D" id="3.30.1220.10">
    <property type="entry name" value="CobW-like, C-terminal domain"/>
    <property type="match status" value="1"/>
</dbReference>
<comment type="catalytic activity">
    <reaction evidence="5">
        <text>GTP + H2O = GDP + phosphate + H(+)</text>
        <dbReference type="Rhea" id="RHEA:19669"/>
        <dbReference type="ChEBI" id="CHEBI:15377"/>
        <dbReference type="ChEBI" id="CHEBI:15378"/>
        <dbReference type="ChEBI" id="CHEBI:37565"/>
        <dbReference type="ChEBI" id="CHEBI:43474"/>
        <dbReference type="ChEBI" id="CHEBI:58189"/>
    </reaction>
    <physiologicalReaction direction="left-to-right" evidence="5">
        <dbReference type="Rhea" id="RHEA:19670"/>
    </physiologicalReaction>
</comment>
<comment type="similarity">
    <text evidence="4">Belongs to the SIMIBI class G3E GTPase family. ZNG1 subfamily.</text>
</comment>
<keyword evidence="2" id="KW-0378">Hydrolase</keyword>
<dbReference type="AlphaFoldDB" id="A0A162SFW1"/>
<evidence type="ECO:0000313" key="8">
    <source>
        <dbReference type="Proteomes" id="UP000076603"/>
    </source>
</evidence>
<comment type="caution">
    <text evidence="7">The sequence shown here is derived from an EMBL/GenBank/DDBJ whole genome shotgun (WGS) entry which is preliminary data.</text>
</comment>
<dbReference type="OrthoDB" id="9808822at2"/>
<reference evidence="7 8" key="1">
    <citation type="submission" date="2016-04" db="EMBL/GenBank/DDBJ databases">
        <title>Genome sequence of Clostridium magnum DSM 2767.</title>
        <authorList>
            <person name="Poehlein A."/>
            <person name="Uhlig R."/>
            <person name="Fischer R."/>
            <person name="Bahl H."/>
            <person name="Daniel R."/>
        </authorList>
    </citation>
    <scope>NUCLEOTIDE SEQUENCE [LARGE SCALE GENOMIC DNA]</scope>
    <source>
        <strain evidence="7 8">DSM 2767</strain>
    </source>
</reference>
<sequence length="208" mass="23846">MERDGFDVFEITSGCICCIMKKDFVKIFSKILQEYSPERVVIEPTGISILSEIIDILKSPEFVDRCTINSKSPIITANWSEMNHEEIQKLLRLDLSIDFSNLFYTEYKPCSDNQFDTLGIKTSKKFTEDSLKEVLEKLKESEFGIVIRGKGFLKGADKDLEFSYANGQYEIYESKLESTGKLCIIGKNINQKKIKALFNTKIGGLFKW</sequence>
<dbReference type="InterPro" id="IPR027417">
    <property type="entry name" value="P-loop_NTPase"/>
</dbReference>
<evidence type="ECO:0000256" key="4">
    <source>
        <dbReference type="ARBA" id="ARBA00034320"/>
    </source>
</evidence>
<keyword evidence="1" id="KW-0547">Nucleotide-binding</keyword>
<dbReference type="SMART" id="SM00833">
    <property type="entry name" value="CobW_C"/>
    <property type="match status" value="1"/>
</dbReference>
<organism evidence="7 8">
    <name type="scientific">Clostridium magnum DSM 2767</name>
    <dbReference type="NCBI Taxonomy" id="1121326"/>
    <lineage>
        <taxon>Bacteria</taxon>
        <taxon>Bacillati</taxon>
        <taxon>Bacillota</taxon>
        <taxon>Clostridia</taxon>
        <taxon>Eubacteriales</taxon>
        <taxon>Clostridiaceae</taxon>
        <taxon>Clostridium</taxon>
    </lineage>
</organism>
<evidence type="ECO:0000259" key="6">
    <source>
        <dbReference type="SMART" id="SM00833"/>
    </source>
</evidence>
<accession>A0A162SFW1</accession>
<dbReference type="PANTHER" id="PTHR13748">
    <property type="entry name" value="COBW-RELATED"/>
    <property type="match status" value="1"/>
</dbReference>
<dbReference type="GO" id="GO:0000166">
    <property type="term" value="F:nucleotide binding"/>
    <property type="evidence" value="ECO:0007669"/>
    <property type="project" value="UniProtKB-KW"/>
</dbReference>
<evidence type="ECO:0000313" key="7">
    <source>
        <dbReference type="EMBL" id="KZL91194.1"/>
    </source>
</evidence>
<evidence type="ECO:0000256" key="3">
    <source>
        <dbReference type="ARBA" id="ARBA00023186"/>
    </source>
</evidence>
<proteinExistence type="inferred from homology"/>
<dbReference type="GO" id="GO:0005737">
    <property type="term" value="C:cytoplasm"/>
    <property type="evidence" value="ECO:0007669"/>
    <property type="project" value="TreeGrafter"/>
</dbReference>
<evidence type="ECO:0000256" key="2">
    <source>
        <dbReference type="ARBA" id="ARBA00022801"/>
    </source>
</evidence>
<dbReference type="PATRIC" id="fig|1121326.3.peg.2972"/>